<keyword evidence="3 6" id="KW-0479">Metal-binding</keyword>
<evidence type="ECO:0000256" key="2">
    <source>
        <dbReference type="ARBA" id="ARBA00022617"/>
    </source>
</evidence>
<keyword evidence="5 6" id="KW-0408">Iron</keyword>
<evidence type="ECO:0000259" key="7">
    <source>
        <dbReference type="PROSITE" id="PS51007"/>
    </source>
</evidence>
<dbReference type="PROSITE" id="PS51007">
    <property type="entry name" value="CYTC"/>
    <property type="match status" value="1"/>
</dbReference>
<evidence type="ECO:0000256" key="4">
    <source>
        <dbReference type="ARBA" id="ARBA00022982"/>
    </source>
</evidence>
<keyword evidence="2 6" id="KW-0349">Heme</keyword>
<sequence>MRSILTLTGLVFAMLIAVLMFTNEPSTTTPDQQQSAAMEIPTLTGAAVMGKTFFDAKCAQCHGTNASGTENAPPLVHIIYEPNHHGDESFLRAATQGVRAHHWQFGDMPPVEGITQGEVKQIIAYVRSLQRANGIY</sequence>
<dbReference type="SUPFAM" id="SSF46626">
    <property type="entry name" value="Cytochrome c"/>
    <property type="match status" value="1"/>
</dbReference>
<accession>A0ABQ3CSE8</accession>
<keyword evidence="1" id="KW-0813">Transport</keyword>
<evidence type="ECO:0000313" key="9">
    <source>
        <dbReference type="Proteomes" id="UP000634455"/>
    </source>
</evidence>
<evidence type="ECO:0000256" key="5">
    <source>
        <dbReference type="ARBA" id="ARBA00023004"/>
    </source>
</evidence>
<dbReference type="RefSeq" id="WP_189638791.1">
    <property type="nucleotide sequence ID" value="NZ_BMZF01000001.1"/>
</dbReference>
<dbReference type="Proteomes" id="UP000634455">
    <property type="component" value="Unassembled WGS sequence"/>
</dbReference>
<dbReference type="EMBL" id="BMZF01000001">
    <property type="protein sequence ID" value="GHA41890.1"/>
    <property type="molecule type" value="Genomic_DNA"/>
</dbReference>
<gene>
    <name evidence="8" type="ORF">GCM10008927_02910</name>
</gene>
<keyword evidence="4" id="KW-0249">Electron transport</keyword>
<dbReference type="Pfam" id="PF00034">
    <property type="entry name" value="Cytochrom_C"/>
    <property type="match status" value="1"/>
</dbReference>
<name>A0ABQ3CSE8_9RHOB</name>
<dbReference type="InterPro" id="IPR036909">
    <property type="entry name" value="Cyt_c-like_dom_sf"/>
</dbReference>
<keyword evidence="9" id="KW-1185">Reference proteome</keyword>
<dbReference type="InterPro" id="IPR009056">
    <property type="entry name" value="Cyt_c-like_dom"/>
</dbReference>
<evidence type="ECO:0000313" key="8">
    <source>
        <dbReference type="EMBL" id="GHA41890.1"/>
    </source>
</evidence>
<dbReference type="PANTHER" id="PTHR37823">
    <property type="entry name" value="CYTOCHROME C-553-LIKE"/>
    <property type="match status" value="1"/>
</dbReference>
<comment type="caution">
    <text evidence="8">The sequence shown here is derived from an EMBL/GenBank/DDBJ whole genome shotgun (WGS) entry which is preliminary data.</text>
</comment>
<evidence type="ECO:0000256" key="1">
    <source>
        <dbReference type="ARBA" id="ARBA00022448"/>
    </source>
</evidence>
<evidence type="ECO:0000256" key="3">
    <source>
        <dbReference type="ARBA" id="ARBA00022723"/>
    </source>
</evidence>
<evidence type="ECO:0000256" key="6">
    <source>
        <dbReference type="PROSITE-ProRule" id="PRU00433"/>
    </source>
</evidence>
<reference evidence="9" key="1">
    <citation type="journal article" date="2019" name="Int. J. Syst. Evol. Microbiol.">
        <title>The Global Catalogue of Microorganisms (GCM) 10K type strain sequencing project: providing services to taxonomists for standard genome sequencing and annotation.</title>
        <authorList>
            <consortium name="The Broad Institute Genomics Platform"/>
            <consortium name="The Broad Institute Genome Sequencing Center for Infectious Disease"/>
            <person name="Wu L."/>
            <person name="Ma J."/>
        </authorList>
    </citation>
    <scope>NUCLEOTIDE SEQUENCE [LARGE SCALE GENOMIC DNA]</scope>
    <source>
        <strain evidence="9">KCTC 32465</strain>
    </source>
</reference>
<protein>
    <recommendedName>
        <fullName evidence="7">Cytochrome c domain-containing protein</fullName>
    </recommendedName>
</protein>
<feature type="domain" description="Cytochrome c" evidence="7">
    <location>
        <begin position="45"/>
        <end position="130"/>
    </location>
</feature>
<dbReference type="Gene3D" id="1.10.760.10">
    <property type="entry name" value="Cytochrome c-like domain"/>
    <property type="match status" value="1"/>
</dbReference>
<proteinExistence type="predicted"/>
<dbReference type="InterPro" id="IPR051811">
    <property type="entry name" value="Cytochrome_c550/c551-like"/>
</dbReference>
<organism evidence="8 9">
    <name type="scientific">Paramylibacter ulvae</name>
    <dbReference type="NCBI Taxonomy" id="1651968"/>
    <lineage>
        <taxon>Bacteria</taxon>
        <taxon>Pseudomonadati</taxon>
        <taxon>Pseudomonadota</taxon>
        <taxon>Alphaproteobacteria</taxon>
        <taxon>Rhodobacterales</taxon>
        <taxon>Paracoccaceae</taxon>
        <taxon>Paramylibacter</taxon>
    </lineage>
</organism>
<dbReference type="PANTHER" id="PTHR37823:SF1">
    <property type="entry name" value="CYTOCHROME C-553-LIKE"/>
    <property type="match status" value="1"/>
</dbReference>